<dbReference type="CDD" id="cd00130">
    <property type="entry name" value="PAS"/>
    <property type="match status" value="2"/>
</dbReference>
<feature type="compositionally biased region" description="Gly residues" evidence="10">
    <location>
        <begin position="885"/>
        <end position="898"/>
    </location>
</feature>
<dbReference type="InterPro" id="IPR001610">
    <property type="entry name" value="PAC"/>
</dbReference>
<dbReference type="Proteomes" id="UP001233999">
    <property type="component" value="Unassembled WGS sequence"/>
</dbReference>
<evidence type="ECO:0000256" key="1">
    <source>
        <dbReference type="ARBA" id="ARBA00004123"/>
    </source>
</evidence>
<evidence type="ECO:0000256" key="2">
    <source>
        <dbReference type="ARBA" id="ARBA00022737"/>
    </source>
</evidence>
<feature type="compositionally biased region" description="Polar residues" evidence="10">
    <location>
        <begin position="557"/>
        <end position="566"/>
    </location>
</feature>
<reference evidence="12" key="2">
    <citation type="submission" date="2023-05" db="EMBL/GenBank/DDBJ databases">
        <authorList>
            <person name="Fouks B."/>
        </authorList>
    </citation>
    <scope>NUCLEOTIDE SEQUENCE</scope>
    <source>
        <strain evidence="12">Stay&amp;Tobe</strain>
        <tissue evidence="12">Testes</tissue>
    </source>
</reference>
<dbReference type="GO" id="GO:0000977">
    <property type="term" value="F:RNA polymerase II transcription regulatory region sequence-specific DNA binding"/>
    <property type="evidence" value="ECO:0007669"/>
    <property type="project" value="TreeGrafter"/>
</dbReference>
<feature type="domain" description="PAS" evidence="11">
    <location>
        <begin position="66"/>
        <end position="121"/>
    </location>
</feature>
<protein>
    <recommendedName>
        <fullName evidence="11">PAS domain-containing protein</fullName>
    </recommendedName>
</protein>
<comment type="caution">
    <text evidence="12">The sequence shown here is derived from an EMBL/GenBank/DDBJ whole genome shotgun (WGS) entry which is preliminary data.</text>
</comment>
<feature type="compositionally biased region" description="Low complexity" evidence="10">
    <location>
        <begin position="667"/>
        <end position="684"/>
    </location>
</feature>
<keyword evidence="4" id="KW-0805">Transcription regulation</keyword>
<feature type="region of interest" description="Disordered" evidence="10">
    <location>
        <begin position="383"/>
        <end position="402"/>
    </location>
</feature>
<dbReference type="Gene3D" id="3.30.450.20">
    <property type="entry name" value="PAS domain"/>
    <property type="match status" value="3"/>
</dbReference>
<dbReference type="PANTHER" id="PTHR23043:SF17">
    <property type="entry name" value="PROTEIN SIMILAR"/>
    <property type="match status" value="1"/>
</dbReference>
<dbReference type="SMART" id="SM00091">
    <property type="entry name" value="PAS"/>
    <property type="match status" value="2"/>
</dbReference>
<feature type="compositionally biased region" description="Basic and acidic residues" evidence="10">
    <location>
        <begin position="546"/>
        <end position="556"/>
    </location>
</feature>
<evidence type="ECO:0000256" key="5">
    <source>
        <dbReference type="ARBA" id="ARBA00023125"/>
    </source>
</evidence>
<dbReference type="InterPro" id="IPR035965">
    <property type="entry name" value="PAS-like_dom_sf"/>
</dbReference>
<dbReference type="Pfam" id="PF00989">
    <property type="entry name" value="PAS"/>
    <property type="match status" value="1"/>
</dbReference>
<dbReference type="Pfam" id="PF08447">
    <property type="entry name" value="PAS_3"/>
    <property type="match status" value="1"/>
</dbReference>
<accession>A0AAD8AHE2</accession>
<evidence type="ECO:0000256" key="10">
    <source>
        <dbReference type="SAM" id="MobiDB-lite"/>
    </source>
</evidence>
<feature type="region of interest" description="Disordered" evidence="10">
    <location>
        <begin position="546"/>
        <end position="626"/>
    </location>
</feature>
<dbReference type="InterPro" id="IPR013655">
    <property type="entry name" value="PAS_fold_3"/>
</dbReference>
<feature type="compositionally biased region" description="Low complexity" evidence="10">
    <location>
        <begin position="576"/>
        <end position="595"/>
    </location>
</feature>
<name>A0AAD8AHE2_DIPPU</name>
<keyword evidence="5" id="KW-0238">DNA-binding</keyword>
<feature type="region of interest" description="Disordered" evidence="10">
    <location>
        <begin position="739"/>
        <end position="898"/>
    </location>
</feature>
<comment type="subcellular location">
    <subcellularLocation>
        <location evidence="1">Nucleus</location>
    </subcellularLocation>
</comment>
<dbReference type="AlphaFoldDB" id="A0AAD8AHE2"/>
<evidence type="ECO:0000256" key="8">
    <source>
        <dbReference type="ARBA" id="ARBA00023242"/>
    </source>
</evidence>
<evidence type="ECO:0000256" key="6">
    <source>
        <dbReference type="ARBA" id="ARBA00023159"/>
    </source>
</evidence>
<feature type="compositionally biased region" description="Low complexity" evidence="10">
    <location>
        <begin position="813"/>
        <end position="826"/>
    </location>
</feature>
<dbReference type="InterPro" id="IPR013767">
    <property type="entry name" value="PAS_fold"/>
</dbReference>
<dbReference type="GO" id="GO:0010557">
    <property type="term" value="P:positive regulation of macromolecule biosynthetic process"/>
    <property type="evidence" value="ECO:0007669"/>
    <property type="project" value="UniProtKB-ARBA"/>
</dbReference>
<evidence type="ECO:0000313" key="13">
    <source>
        <dbReference type="Proteomes" id="UP001233999"/>
    </source>
</evidence>
<evidence type="ECO:0000313" key="12">
    <source>
        <dbReference type="EMBL" id="KAJ9599244.1"/>
    </source>
</evidence>
<feature type="compositionally biased region" description="Polar residues" evidence="10">
    <location>
        <begin position="852"/>
        <end position="870"/>
    </location>
</feature>
<dbReference type="SMART" id="SM00086">
    <property type="entry name" value="PAC"/>
    <property type="match status" value="1"/>
</dbReference>
<keyword evidence="6" id="KW-0010">Activator</keyword>
<keyword evidence="8" id="KW-0539">Nucleus</keyword>
<dbReference type="SUPFAM" id="SSF55785">
    <property type="entry name" value="PYP-like sensor domain (PAS domain)"/>
    <property type="match status" value="2"/>
</dbReference>
<dbReference type="GO" id="GO:0005634">
    <property type="term" value="C:nucleus"/>
    <property type="evidence" value="ECO:0007669"/>
    <property type="project" value="UniProtKB-SubCell"/>
</dbReference>
<feature type="compositionally biased region" description="Polar residues" evidence="10">
    <location>
        <begin position="788"/>
        <end position="803"/>
    </location>
</feature>
<feature type="compositionally biased region" description="Polar residues" evidence="10">
    <location>
        <begin position="765"/>
        <end position="781"/>
    </location>
</feature>
<gene>
    <name evidence="12" type="ORF">L9F63_010246</name>
</gene>
<dbReference type="InterPro" id="IPR000014">
    <property type="entry name" value="PAS"/>
</dbReference>
<keyword evidence="7" id="KW-0804">Transcription</keyword>
<evidence type="ECO:0000256" key="7">
    <source>
        <dbReference type="ARBA" id="ARBA00023163"/>
    </source>
</evidence>
<dbReference type="FunFam" id="3.30.450.20:FF:000005">
    <property type="entry name" value="Hypoxia-inducible factor 1 subunit alpha"/>
    <property type="match status" value="1"/>
</dbReference>
<organism evidence="12 13">
    <name type="scientific">Diploptera punctata</name>
    <name type="common">Pacific beetle cockroach</name>
    <dbReference type="NCBI Taxonomy" id="6984"/>
    <lineage>
        <taxon>Eukaryota</taxon>
        <taxon>Metazoa</taxon>
        <taxon>Ecdysozoa</taxon>
        <taxon>Arthropoda</taxon>
        <taxon>Hexapoda</taxon>
        <taxon>Insecta</taxon>
        <taxon>Pterygota</taxon>
        <taxon>Neoptera</taxon>
        <taxon>Polyneoptera</taxon>
        <taxon>Dictyoptera</taxon>
        <taxon>Blattodea</taxon>
        <taxon>Blaberoidea</taxon>
        <taxon>Blaberidae</taxon>
        <taxon>Diplopterinae</taxon>
        <taxon>Diploptera</taxon>
    </lineage>
</organism>
<keyword evidence="2" id="KW-0677">Repeat</keyword>
<dbReference type="PANTHER" id="PTHR23043">
    <property type="entry name" value="HYPOXIA-INDUCIBLE FACTOR 1 ALPHA"/>
    <property type="match status" value="1"/>
</dbReference>
<dbReference type="PROSITE" id="PS50112">
    <property type="entry name" value="PAS"/>
    <property type="match status" value="2"/>
</dbReference>
<dbReference type="GO" id="GO:0000981">
    <property type="term" value="F:DNA-binding transcription factor activity, RNA polymerase II-specific"/>
    <property type="evidence" value="ECO:0007669"/>
    <property type="project" value="TreeGrafter"/>
</dbReference>
<feature type="domain" description="PAS" evidence="11">
    <location>
        <begin position="222"/>
        <end position="273"/>
    </location>
</feature>
<feature type="compositionally biased region" description="Polar residues" evidence="10">
    <location>
        <begin position="611"/>
        <end position="626"/>
    </location>
</feature>
<proteinExistence type="predicted"/>
<evidence type="ECO:0000256" key="3">
    <source>
        <dbReference type="ARBA" id="ARBA00022843"/>
    </source>
</evidence>
<dbReference type="EMBL" id="JASPKZ010000825">
    <property type="protein sequence ID" value="KAJ9599244.1"/>
    <property type="molecule type" value="Genomic_DNA"/>
</dbReference>
<sequence>MSPQSGNRNLHRFGSGLAHVISTISQLDKASIMRLAISYLKVRSLLHMLPETAKTKQDSTNDPLFLKALEGFLLVVSADGDMVFLSENINEYLGIAQIDLMGHSIYEFSHPCDHDEIRDILSIKSPLLPIIPRSFFIRMKCTLTSKGRNVNLKSATYKVIHCTGHVLTNSSCKKEIKTECGTESDTSNNNQQHCLVAIGEPIPHPSNIEIPLDHQTFLSKHNLDMKFTYADDRIGEFLGYSPDELLGKSVYEYHHALDSEAVEKGFKSLFSKGQCETGIYRFLAKNGGYVWVMTQATLIYGNKAGQKPISVVCVNFVVSGIEHKDEIYSCNQLTSTDQPVEVDVKPVIPPVNEIIVPVPAPIPTVVPRPQVVTNKVFAPAGAPKPVQAPLPSPPKSNTSSSIPELPVFSSNVRPQAVTSKFFSSATPPTPTPAPRIAVTKVVTNSSNTAPPPLASFIPAFSRPQAATSKIFAPRTEEMNKGFLMFSEEEPGLTILKDEPEDLTHLAPTAGDVDVPLETNYLMSDVFEDLIFQDTYCTLDDLQHLKDSQSNHSDSTKGDSNSTNSDPFFSYRDESCSSGGSPNSHLHSPSLSKSPGDCSVPSLCSPGDSGEDNNMSPFLSLHLDNTSMSDGEDDLSMRAPYIPMGVGDDFPLIMSDLMWGAIPDKSPSCKSNSSSIKSTWSTNSNPPITKTNLGSSLAQLLCADTNSGQRPNRLVPIKCNDHGGGLVDPSEALGQVLTKDHRTSPTGSMEWTAIPGLPLQRMVPQKGTTTSIKKSPSRNTGSPDRPSKRSCTSATDDQYSTGSSKRTKSEIKPSQKVSSQLLQQLIQTNGCQQTRNRGTQRDSDWVLDGGGTTNQNKPQQKPVVQNQSDSVLMNLLGNARSRKGGGDGGGGGGGGKGGGGGLQRSALILDANIELCKPQRVPEGSCVIQDYAGDTCSIEPATEEVRVNNKSSIRKNSFSLLDPEGATIPSLIDLSQRDYDVNAPVSSGLLQGQELLKALETSSSALVD</sequence>
<dbReference type="FunFam" id="3.30.450.20:FF:000015">
    <property type="entry name" value="Hypoxia-inducible factor 1-alpha isoform 1"/>
    <property type="match status" value="1"/>
</dbReference>
<evidence type="ECO:0000256" key="4">
    <source>
        <dbReference type="ARBA" id="ARBA00023015"/>
    </source>
</evidence>
<evidence type="ECO:0000259" key="11">
    <source>
        <dbReference type="PROSITE" id="PS50112"/>
    </source>
</evidence>
<dbReference type="GO" id="GO:0071456">
    <property type="term" value="P:cellular response to hypoxia"/>
    <property type="evidence" value="ECO:0007669"/>
    <property type="project" value="TreeGrafter"/>
</dbReference>
<keyword evidence="13" id="KW-1185">Reference proteome</keyword>
<keyword evidence="3" id="KW-0832">Ubl conjugation</keyword>
<feature type="region of interest" description="Disordered" evidence="10">
    <location>
        <begin position="667"/>
        <end position="686"/>
    </location>
</feature>
<keyword evidence="9" id="KW-0379">Hydroxylation</keyword>
<dbReference type="NCBIfam" id="TIGR00229">
    <property type="entry name" value="sensory_box"/>
    <property type="match status" value="1"/>
</dbReference>
<evidence type="ECO:0000256" key="9">
    <source>
        <dbReference type="ARBA" id="ARBA00023278"/>
    </source>
</evidence>
<reference evidence="12" key="1">
    <citation type="journal article" date="2023" name="IScience">
        <title>Live-bearing cockroach genome reveals convergent evolutionary mechanisms linked to viviparity in insects and beyond.</title>
        <authorList>
            <person name="Fouks B."/>
            <person name="Harrison M.C."/>
            <person name="Mikhailova A.A."/>
            <person name="Marchal E."/>
            <person name="English S."/>
            <person name="Carruthers M."/>
            <person name="Jennings E.C."/>
            <person name="Chiamaka E.L."/>
            <person name="Frigard R.A."/>
            <person name="Pippel M."/>
            <person name="Attardo G.M."/>
            <person name="Benoit J.B."/>
            <person name="Bornberg-Bauer E."/>
            <person name="Tobe S.S."/>
        </authorList>
    </citation>
    <scope>NUCLEOTIDE SEQUENCE</scope>
    <source>
        <strain evidence="12">Stay&amp;Tobe</strain>
    </source>
</reference>
<feature type="compositionally biased region" description="Polar residues" evidence="10">
    <location>
        <begin position="827"/>
        <end position="836"/>
    </location>
</feature>